<organism evidence="3 4">
    <name type="scientific">Mageeibacillus indolicus (strain UPII9-5)</name>
    <name type="common">Clostridiales genomosp. BVAB3 (strain UPII9-5)</name>
    <dbReference type="NCBI Taxonomy" id="699246"/>
    <lineage>
        <taxon>Bacteria</taxon>
        <taxon>Bacillati</taxon>
        <taxon>Bacillota</taxon>
        <taxon>Clostridia</taxon>
        <taxon>Eubacteriales</taxon>
        <taxon>Oscillospiraceae</taxon>
        <taxon>Mageeibacillus</taxon>
    </lineage>
</organism>
<proteinExistence type="predicted"/>
<dbReference type="RefSeq" id="WP_012992750.1">
    <property type="nucleotide sequence ID" value="NC_013895.2"/>
</dbReference>
<feature type="region of interest" description="Disordered" evidence="1">
    <location>
        <begin position="336"/>
        <end position="372"/>
    </location>
</feature>
<feature type="compositionally biased region" description="Pro residues" evidence="1">
    <location>
        <begin position="345"/>
        <end position="360"/>
    </location>
</feature>
<evidence type="ECO:0000313" key="4">
    <source>
        <dbReference type="Proteomes" id="UP000008234"/>
    </source>
</evidence>
<name>D3QZH9_MAGIU</name>
<dbReference type="KEGG" id="clo:HMPREF0868_1624"/>
<dbReference type="OrthoDB" id="1744393at2"/>
<keyword evidence="2" id="KW-1133">Transmembrane helix</keyword>
<feature type="compositionally biased region" description="Low complexity" evidence="1">
    <location>
        <begin position="475"/>
        <end position="494"/>
    </location>
</feature>
<dbReference type="Proteomes" id="UP000008234">
    <property type="component" value="Chromosome"/>
</dbReference>
<gene>
    <name evidence="3" type="ordered locus">HMPREF0868_1624</name>
</gene>
<evidence type="ECO:0000313" key="3">
    <source>
        <dbReference type="EMBL" id="ADC90741.1"/>
    </source>
</evidence>
<sequence length="535" mass="57482">MNLKCKLPNFFDGQRTRQKGFRALAILTAFSLLTVGVVFLQTPVQAQEELKVFPITDGGSFNFDTLLQNAVDGGYNAISLKSNCRSLGPNAKIGKEIKELTAEKSQTTNSYYYMGGSANEKLIISTGANLTVKNVTFKKKNNLDNNGCTVEIEKGAQVTFENCTFELPPVNHGQVIFKGCDFPKGIKDYASDTTKYLSSDGQPVQGPTNLVPTLTLTKPEDADENIAAAIAGQFGKSNSNRGLALTVPYQLGGTATNAQITATVGKKESPSTPVKGLTARVIKGNPTVEISNIKYPASGSGEPTVTEIPAGVYTIRITATAAGASPKTATIEYEFTIPPKDGSQPQPPVPGPNPDQPQPQPQENNLEFKPDHKDFENTIGVTKDFEVKLAWEDKTTHQPKIPKDVAVKVLYNNEIISQNRDVAYVTAKYDATAKVLKIHQDAQAPAGTYLIQLTATFDNNQTSKNTIQLIVKNKPSGGTDNNNPGSSSPSSKGSSYFDLRAIPFTCDTCPKAKTSAKKDDVPDTAAAARLFCSLN</sequence>
<dbReference type="HOGENOM" id="CLU_508807_0_0_9"/>
<evidence type="ECO:0000256" key="2">
    <source>
        <dbReference type="SAM" id="Phobius"/>
    </source>
</evidence>
<evidence type="ECO:0000256" key="1">
    <source>
        <dbReference type="SAM" id="MobiDB-lite"/>
    </source>
</evidence>
<accession>D3QZH9</accession>
<keyword evidence="4" id="KW-1185">Reference proteome</keyword>
<protein>
    <submittedName>
        <fullName evidence="3">Uncharacterized protein</fullName>
    </submittedName>
</protein>
<keyword evidence="2" id="KW-0812">Transmembrane</keyword>
<feature type="region of interest" description="Disordered" evidence="1">
    <location>
        <begin position="472"/>
        <end position="494"/>
    </location>
</feature>
<keyword evidence="2" id="KW-0472">Membrane</keyword>
<dbReference type="AlphaFoldDB" id="D3QZH9"/>
<dbReference type="EMBL" id="CP001850">
    <property type="protein sequence ID" value="ADC90741.1"/>
    <property type="molecule type" value="Genomic_DNA"/>
</dbReference>
<reference evidence="4" key="1">
    <citation type="submission" date="2009-12" db="EMBL/GenBank/DDBJ databases">
        <title>Sequence of Clostridiales genomosp. BVAB3 str. UPII9-5.</title>
        <authorList>
            <person name="Madupu R."/>
            <person name="Durkin A.S."/>
            <person name="Torralba M."/>
            <person name="Methe B."/>
            <person name="Sutton G.G."/>
            <person name="Strausberg R.L."/>
            <person name="Nelson K.E."/>
        </authorList>
    </citation>
    <scope>NUCLEOTIDE SEQUENCE [LARGE SCALE GENOMIC DNA]</scope>
    <source>
        <strain evidence="4">UPII9-5</strain>
    </source>
</reference>
<feature type="transmembrane region" description="Helical" evidence="2">
    <location>
        <begin position="21"/>
        <end position="40"/>
    </location>
</feature>